<evidence type="ECO:0000256" key="14">
    <source>
        <dbReference type="PIRSR" id="PIRSR602401-1"/>
    </source>
</evidence>
<dbReference type="InterPro" id="IPR050196">
    <property type="entry name" value="Cytochrome_P450_Monoox"/>
</dbReference>
<dbReference type="OrthoDB" id="1470350at2759"/>
<keyword evidence="7 14" id="KW-0479">Metal-binding</keyword>
<dbReference type="Pfam" id="PF00067">
    <property type="entry name" value="p450"/>
    <property type="match status" value="1"/>
</dbReference>
<reference evidence="15" key="1">
    <citation type="submission" date="2019-08" db="EMBL/GenBank/DDBJ databases">
        <title>The genome of the North American firefly Photinus pyralis.</title>
        <authorList>
            <consortium name="Photinus pyralis genome working group"/>
            <person name="Fallon T.R."/>
            <person name="Sander Lower S.E."/>
            <person name="Weng J.-K."/>
        </authorList>
    </citation>
    <scope>NUCLEOTIDE SEQUENCE</scope>
    <source>
        <strain evidence="15">TRF0915ILg1</strain>
        <tissue evidence="15">Whole body</tissue>
    </source>
</reference>
<dbReference type="GO" id="GO:0004497">
    <property type="term" value="F:monooxygenase activity"/>
    <property type="evidence" value="ECO:0007669"/>
    <property type="project" value="UniProtKB-KW"/>
</dbReference>
<accession>A0A8K0C3P2</accession>
<proteinExistence type="inferred from homology"/>
<evidence type="ECO:0000256" key="6">
    <source>
        <dbReference type="ARBA" id="ARBA00022617"/>
    </source>
</evidence>
<keyword evidence="12" id="KW-0503">Monooxygenase</keyword>
<dbReference type="GO" id="GO:0016705">
    <property type="term" value="F:oxidoreductase activity, acting on paired donors, with incorporation or reduction of molecular oxygen"/>
    <property type="evidence" value="ECO:0007669"/>
    <property type="project" value="InterPro"/>
</dbReference>
<evidence type="ECO:0000256" key="9">
    <source>
        <dbReference type="ARBA" id="ARBA00022848"/>
    </source>
</evidence>
<evidence type="ECO:0008006" key="17">
    <source>
        <dbReference type="Google" id="ProtNLM"/>
    </source>
</evidence>
<evidence type="ECO:0000256" key="3">
    <source>
        <dbReference type="ARBA" id="ARBA00004174"/>
    </source>
</evidence>
<keyword evidence="8" id="KW-0256">Endoplasmic reticulum</keyword>
<keyword evidence="9" id="KW-0492">Microsome</keyword>
<evidence type="ECO:0000256" key="2">
    <source>
        <dbReference type="ARBA" id="ARBA00003690"/>
    </source>
</evidence>
<keyword evidence="13" id="KW-0472">Membrane</keyword>
<comment type="cofactor">
    <cofactor evidence="1 14">
        <name>heme</name>
        <dbReference type="ChEBI" id="CHEBI:30413"/>
    </cofactor>
</comment>
<protein>
    <recommendedName>
        <fullName evidence="17">Cytochrome P450</fullName>
    </recommendedName>
</protein>
<evidence type="ECO:0000256" key="13">
    <source>
        <dbReference type="ARBA" id="ARBA00023136"/>
    </source>
</evidence>
<evidence type="ECO:0000256" key="5">
    <source>
        <dbReference type="ARBA" id="ARBA00010617"/>
    </source>
</evidence>
<comment type="subcellular location">
    <subcellularLocation>
        <location evidence="4">Endoplasmic reticulum membrane</location>
        <topology evidence="4">Peripheral membrane protein</topology>
    </subcellularLocation>
    <subcellularLocation>
        <location evidence="3">Microsome membrane</location>
        <topology evidence="3">Peripheral membrane protein</topology>
    </subcellularLocation>
</comment>
<dbReference type="PRINTS" id="PR00385">
    <property type="entry name" value="P450"/>
</dbReference>
<comment type="similarity">
    <text evidence="5">Belongs to the cytochrome P450 family.</text>
</comment>
<evidence type="ECO:0000256" key="10">
    <source>
        <dbReference type="ARBA" id="ARBA00023002"/>
    </source>
</evidence>
<dbReference type="AlphaFoldDB" id="A0A8K0C3P2"/>
<feature type="binding site" description="axial binding residue" evidence="14">
    <location>
        <position position="223"/>
    </location>
    <ligand>
        <name>heme</name>
        <dbReference type="ChEBI" id="CHEBI:30413"/>
    </ligand>
    <ligandPart>
        <name>Fe</name>
        <dbReference type="ChEBI" id="CHEBI:18248"/>
    </ligandPart>
</feature>
<dbReference type="GO" id="GO:0020037">
    <property type="term" value="F:heme binding"/>
    <property type="evidence" value="ECO:0007669"/>
    <property type="project" value="InterPro"/>
</dbReference>
<dbReference type="GO" id="GO:0005789">
    <property type="term" value="C:endoplasmic reticulum membrane"/>
    <property type="evidence" value="ECO:0007669"/>
    <property type="project" value="UniProtKB-SubCell"/>
</dbReference>
<evidence type="ECO:0000256" key="11">
    <source>
        <dbReference type="ARBA" id="ARBA00023004"/>
    </source>
</evidence>
<dbReference type="Gene3D" id="1.10.630.10">
    <property type="entry name" value="Cytochrome P450"/>
    <property type="match status" value="1"/>
</dbReference>
<keyword evidence="11 14" id="KW-0408">Iron</keyword>
<evidence type="ECO:0000313" key="16">
    <source>
        <dbReference type="Proteomes" id="UP000801492"/>
    </source>
</evidence>
<organism evidence="15 16">
    <name type="scientific">Ignelater luminosus</name>
    <name type="common">Cucubano</name>
    <name type="synonym">Pyrophorus luminosus</name>
    <dbReference type="NCBI Taxonomy" id="2038154"/>
    <lineage>
        <taxon>Eukaryota</taxon>
        <taxon>Metazoa</taxon>
        <taxon>Ecdysozoa</taxon>
        <taxon>Arthropoda</taxon>
        <taxon>Hexapoda</taxon>
        <taxon>Insecta</taxon>
        <taxon>Pterygota</taxon>
        <taxon>Neoptera</taxon>
        <taxon>Endopterygota</taxon>
        <taxon>Coleoptera</taxon>
        <taxon>Polyphaga</taxon>
        <taxon>Elateriformia</taxon>
        <taxon>Elateroidea</taxon>
        <taxon>Elateridae</taxon>
        <taxon>Agrypninae</taxon>
        <taxon>Pyrophorini</taxon>
        <taxon>Ignelater</taxon>
    </lineage>
</organism>
<comment type="function">
    <text evidence="2">May be involved in the metabolism of insect hormones and in the breakdown of synthetic insecticides.</text>
</comment>
<evidence type="ECO:0000256" key="4">
    <source>
        <dbReference type="ARBA" id="ARBA00004406"/>
    </source>
</evidence>
<dbReference type="InterPro" id="IPR036396">
    <property type="entry name" value="Cyt_P450_sf"/>
</dbReference>
<evidence type="ECO:0000256" key="8">
    <source>
        <dbReference type="ARBA" id="ARBA00022824"/>
    </source>
</evidence>
<keyword evidence="6 14" id="KW-0349">Heme</keyword>
<dbReference type="GO" id="GO:0005506">
    <property type="term" value="F:iron ion binding"/>
    <property type="evidence" value="ECO:0007669"/>
    <property type="project" value="InterPro"/>
</dbReference>
<name>A0A8K0C3P2_IGNLU</name>
<evidence type="ECO:0000313" key="15">
    <source>
        <dbReference type="EMBL" id="KAF2878993.1"/>
    </source>
</evidence>
<gene>
    <name evidence="15" type="ORF">ILUMI_27175</name>
</gene>
<dbReference type="EMBL" id="VTPC01091248">
    <property type="protein sequence ID" value="KAF2878993.1"/>
    <property type="molecule type" value="Genomic_DNA"/>
</dbReference>
<dbReference type="PANTHER" id="PTHR24291">
    <property type="entry name" value="CYTOCHROME P450 FAMILY 4"/>
    <property type="match status" value="1"/>
</dbReference>
<keyword evidence="16" id="KW-1185">Reference proteome</keyword>
<dbReference type="InterPro" id="IPR001128">
    <property type="entry name" value="Cyt_P450"/>
</dbReference>
<evidence type="ECO:0000256" key="7">
    <source>
        <dbReference type="ARBA" id="ARBA00022723"/>
    </source>
</evidence>
<dbReference type="PANTHER" id="PTHR24291:SF189">
    <property type="entry name" value="CYTOCHROME P450 4C3-RELATED"/>
    <property type="match status" value="1"/>
</dbReference>
<evidence type="ECO:0000256" key="12">
    <source>
        <dbReference type="ARBA" id="ARBA00023033"/>
    </source>
</evidence>
<dbReference type="SUPFAM" id="SSF48264">
    <property type="entry name" value="Cytochrome P450"/>
    <property type="match status" value="1"/>
</dbReference>
<dbReference type="Proteomes" id="UP000801492">
    <property type="component" value="Unassembled WGS sequence"/>
</dbReference>
<dbReference type="PRINTS" id="PR00463">
    <property type="entry name" value="EP450I"/>
</dbReference>
<dbReference type="InterPro" id="IPR002401">
    <property type="entry name" value="Cyt_P450_E_grp-I"/>
</dbReference>
<keyword evidence="10" id="KW-0560">Oxidoreductase</keyword>
<evidence type="ECO:0000256" key="1">
    <source>
        <dbReference type="ARBA" id="ARBA00001971"/>
    </source>
</evidence>
<sequence length="278" mass="32317">MIHVWLKIDLLFKLTPYAKREREVIIKKKKEEYYRKCGNSNGDIAQRMQEDPRRYSILDLMIELSSNGSGFTDEELRDEVTTIISAGSDTTAMAIGYVLIMLALHPQYQEKVYQEVMDVLGPDRTLEHTDLKHLAYTEMVLKETLRIYPASPVIGRIAEEDIHLENCTIPANSSFLIHILEIHRNSEIFPDPLKFDPDRFLPEEIAKRHPCSWIPFVAGPRNCIGLNYAMMQMKSIMAYLIRRYKFKTPYKSIEDVEIRIDLLIKPVHGHLVSIEPRQ</sequence>
<comment type="caution">
    <text evidence="15">The sequence shown here is derived from an EMBL/GenBank/DDBJ whole genome shotgun (WGS) entry which is preliminary data.</text>
</comment>